<evidence type="ECO:0000313" key="1">
    <source>
        <dbReference type="EMBL" id="QFZ30469.1"/>
    </source>
</evidence>
<proteinExistence type="predicted"/>
<evidence type="ECO:0000313" key="2">
    <source>
        <dbReference type="Proteomes" id="UP000326582"/>
    </source>
</evidence>
<protein>
    <submittedName>
        <fullName evidence="1">Glutathione transferase</fullName>
    </submittedName>
</protein>
<gene>
    <name evidence="1" type="ORF">EJF14_80188</name>
</gene>
<reference evidence="2" key="1">
    <citation type="journal article" date="2019" name="MBio">
        <title>Comparative genomics for the elucidation of multidrug resistance (MDR) in Candida lusitaniae.</title>
        <authorList>
            <person name="Kannan A."/>
            <person name="Asner S.A."/>
            <person name="Trachsel E."/>
            <person name="Kelly S."/>
            <person name="Parker J."/>
            <person name="Sanglard D."/>
        </authorList>
    </citation>
    <scope>NUCLEOTIDE SEQUENCE [LARGE SCALE GENOMIC DNA]</scope>
    <source>
        <strain evidence="2">P1</strain>
    </source>
</reference>
<dbReference type="EMBL" id="CP038491">
    <property type="protein sequence ID" value="QFZ30469.1"/>
    <property type="molecule type" value="Genomic_DNA"/>
</dbReference>
<organism evidence="1 2">
    <name type="scientific">Clavispora lusitaniae</name>
    <name type="common">Candida lusitaniae</name>
    <dbReference type="NCBI Taxonomy" id="36911"/>
    <lineage>
        <taxon>Eukaryota</taxon>
        <taxon>Fungi</taxon>
        <taxon>Dikarya</taxon>
        <taxon>Ascomycota</taxon>
        <taxon>Saccharomycotina</taxon>
        <taxon>Pichiomycetes</taxon>
        <taxon>Metschnikowiaceae</taxon>
        <taxon>Clavispora</taxon>
    </lineage>
</organism>
<keyword evidence="2" id="KW-1185">Reference proteome</keyword>
<name>A0ACD0WSH6_CLALS</name>
<keyword evidence="1" id="KW-0808">Transferase</keyword>
<accession>A0ACD0WSH6</accession>
<sequence length="474" mass="53912">MKSRGCTISTLPSASLVIYTFYPPFHPSPFFLSPSFYLLHFIFSLSPSFYLLLFFSFFFFPFISIHFSSGALHPCLRRVANRAPPKWEDCKQPQHKHLSPVVSSAEKPSSAQNINNTSFTPTNRRTQSLRTNPASPMSEYKSFKKADLAQVARRIGITVRSKDTKQSLLEKIELFIEESPEKAKALMELADEADEDDDDVIENVTLVENDATDEEEDVEDEQEEAGEDDDDKADKDYDAPPPINLKEWIVDPAIAVFENAYETVLEWTDRVGITTLELNDGLRDSLSTTVALNYLELAVETAYFLYLYVPLVATKDNKSIHQVFKDNVPQLQKCTLPLPDITALYDYTVASVLGNWLVYAVALPLLISYYVNFSRRVVVIEDDDEEEEASFVVRVYKYDPFIFALSKVLIFYFIIKNGALHSVDTFHGIAHLLKNYFLIHLGIYHRFVSDLGNFPLVVGLANVAIALYSQFEDY</sequence>
<dbReference type="Proteomes" id="UP000326582">
    <property type="component" value="Chromosome 8"/>
</dbReference>